<dbReference type="AlphaFoldDB" id="A0A917I3X9"/>
<protein>
    <submittedName>
        <fullName evidence="3">Uncharacterized protein</fullName>
    </submittedName>
</protein>
<dbReference type="CDD" id="cd01026">
    <property type="entry name" value="TOPRIM_OLD"/>
    <property type="match status" value="1"/>
</dbReference>
<dbReference type="Gene3D" id="3.40.50.300">
    <property type="entry name" value="P-loop containing nucleotide triphosphate hydrolases"/>
    <property type="match status" value="1"/>
</dbReference>
<dbReference type="InterPro" id="IPR051396">
    <property type="entry name" value="Bact_Antivir_Def_Nuclease"/>
</dbReference>
<proteinExistence type="predicted"/>
<evidence type="ECO:0000259" key="1">
    <source>
        <dbReference type="Pfam" id="PF13175"/>
    </source>
</evidence>
<dbReference type="Pfam" id="PF20469">
    <property type="entry name" value="OLD-like_TOPRIM"/>
    <property type="match status" value="1"/>
</dbReference>
<dbReference type="SUPFAM" id="SSF52540">
    <property type="entry name" value="P-loop containing nucleoside triphosphate hydrolases"/>
    <property type="match status" value="1"/>
</dbReference>
<evidence type="ECO:0000313" key="4">
    <source>
        <dbReference type="Proteomes" id="UP000603912"/>
    </source>
</evidence>
<dbReference type="PANTHER" id="PTHR43581">
    <property type="entry name" value="ATP/GTP PHOSPHATASE"/>
    <property type="match status" value="1"/>
</dbReference>
<comment type="caution">
    <text evidence="3">The sequence shown here is derived from an EMBL/GenBank/DDBJ whole genome shotgun (WGS) entry which is preliminary data.</text>
</comment>
<feature type="domain" description="Endonuclease GajA/Old nuclease/RecF-like AAA" evidence="1">
    <location>
        <begin position="1"/>
        <end position="377"/>
    </location>
</feature>
<gene>
    <name evidence="3" type="ORF">GCM10007036_02870</name>
</gene>
<reference evidence="3" key="2">
    <citation type="submission" date="2020-09" db="EMBL/GenBank/DDBJ databases">
        <authorList>
            <person name="Sun Q."/>
            <person name="Zhou Y."/>
        </authorList>
    </citation>
    <scope>NUCLEOTIDE SEQUENCE</scope>
    <source>
        <strain evidence="3">CGMCC 1.12214</strain>
    </source>
</reference>
<accession>A0A917I3X9</accession>
<dbReference type="Pfam" id="PF13175">
    <property type="entry name" value="AAA_15"/>
    <property type="match status" value="1"/>
</dbReference>
<dbReference type="Proteomes" id="UP000603912">
    <property type="component" value="Unassembled WGS sequence"/>
</dbReference>
<dbReference type="InterPro" id="IPR027417">
    <property type="entry name" value="P-loop_NTPase"/>
</dbReference>
<dbReference type="InterPro" id="IPR034139">
    <property type="entry name" value="TOPRIM_OLD"/>
</dbReference>
<name>A0A917I3X9_9HYPH</name>
<keyword evidence="4" id="KW-1185">Reference proteome</keyword>
<evidence type="ECO:0000313" key="3">
    <source>
        <dbReference type="EMBL" id="GGH07783.1"/>
    </source>
</evidence>
<reference evidence="3" key="1">
    <citation type="journal article" date="2014" name="Int. J. Syst. Evol. Microbiol.">
        <title>Complete genome sequence of Corynebacterium casei LMG S-19264T (=DSM 44701T), isolated from a smear-ripened cheese.</title>
        <authorList>
            <consortium name="US DOE Joint Genome Institute (JGI-PGF)"/>
            <person name="Walter F."/>
            <person name="Albersmeier A."/>
            <person name="Kalinowski J."/>
            <person name="Ruckert C."/>
        </authorList>
    </citation>
    <scope>NUCLEOTIDE SEQUENCE</scope>
    <source>
        <strain evidence="3">CGMCC 1.12214</strain>
    </source>
</reference>
<dbReference type="PANTHER" id="PTHR43581:SF2">
    <property type="entry name" value="EXCINUCLEASE ATPASE SUBUNIT"/>
    <property type="match status" value="1"/>
</dbReference>
<dbReference type="InterPro" id="IPR041685">
    <property type="entry name" value="AAA_GajA/Old/RecF-like"/>
</dbReference>
<organism evidence="3 4">
    <name type="scientific">Alsobacter metallidurans</name>
    <dbReference type="NCBI Taxonomy" id="340221"/>
    <lineage>
        <taxon>Bacteria</taxon>
        <taxon>Pseudomonadati</taxon>
        <taxon>Pseudomonadota</taxon>
        <taxon>Alphaproteobacteria</taxon>
        <taxon>Hyphomicrobiales</taxon>
        <taxon>Alsobacteraceae</taxon>
        <taxon>Alsobacter</taxon>
    </lineage>
</organism>
<feature type="domain" description="OLD protein-like TOPRIM" evidence="2">
    <location>
        <begin position="424"/>
        <end position="488"/>
    </location>
</feature>
<dbReference type="EMBL" id="BMES01000001">
    <property type="protein sequence ID" value="GGH07783.1"/>
    <property type="molecule type" value="Genomic_DNA"/>
</dbReference>
<sequence length="639" mass="72616">MKLRHFALQNVRSFAERAELNFDGDISIIVGPNGGGKTNLLDALTSVLRKYFLVSWVYREVQQNNVNHIQFYQNDQVFNTHSDKYSGHESLPQEFAITFEVGSIDIRNMREMEQTKADISAHALSEKYLGLENVAHTVFFTDAISAGTLIAFTVNDQQVSRSDQLAAVFLNYMQYFELFRLMREDMKLGDMTTPILSLPVNRASGEFQSSVTLAAFNDVDYKRQVDAANSKINGSLVALALGRIADRFQTLLYQDDGQARKKFRSDPQMVALSSILKDIGYTWDLVSTNIRNNTYDIKLTKQGSSFLVGSASSGEKELFTYLFGIYALNVRDALIVVDEPELHLHPRWQTILLGVFERLAKETGNQFILATHSSTFISPASISYVSRVFSRDQRSSIVRLQDADLPDKKHLFGIVNSQSNERIFFTQRVILVEGLSDRLFFEKLFSELYPERTSNYEIVSVGGKSFFVSYAQILKSCKIDFYIIADLDYVTDIGTPSVRQLFSVNHSAIRRDIIENPSSVDGANIVARLEEAIASCNVADLKQLWDYIKARKTKLRTDLNEDERNILDLFIDQSRSLGTFILKLGSIENYLPLGYRSKDLDKLIRLLEKPKLLDDIETVGRDELTDIARIVMDPDFHVR</sequence>
<dbReference type="RefSeq" id="WP_188515956.1">
    <property type="nucleotide sequence ID" value="NZ_BMES01000001.1"/>
</dbReference>
<evidence type="ECO:0000259" key="2">
    <source>
        <dbReference type="Pfam" id="PF20469"/>
    </source>
</evidence>